<keyword evidence="5" id="KW-1185">Reference proteome</keyword>
<gene>
    <name evidence="4" type="ORF">EIK79_05955</name>
</gene>
<dbReference type="InterPro" id="IPR017853">
    <property type="entry name" value="GH"/>
</dbReference>
<name>A0A3P3RE78_9EURY</name>
<dbReference type="InterPro" id="IPR006311">
    <property type="entry name" value="TAT_signal"/>
</dbReference>
<dbReference type="RefSeq" id="WP_124954217.1">
    <property type="nucleotide sequence ID" value="NZ_RRCH01000012.1"/>
</dbReference>
<comment type="caution">
    <text evidence="4">The sequence shown here is derived from an EMBL/GenBank/DDBJ whole genome shotgun (WGS) entry which is preliminary data.</text>
</comment>
<dbReference type="SUPFAM" id="SSF51445">
    <property type="entry name" value="(Trans)glycosidases"/>
    <property type="match status" value="1"/>
</dbReference>
<organism evidence="4 5">
    <name type="scientific">Halocatena pleomorpha</name>
    <dbReference type="NCBI Taxonomy" id="1785090"/>
    <lineage>
        <taxon>Archaea</taxon>
        <taxon>Methanobacteriati</taxon>
        <taxon>Methanobacteriota</taxon>
        <taxon>Stenosarchaea group</taxon>
        <taxon>Halobacteria</taxon>
        <taxon>Halobacteriales</taxon>
        <taxon>Natronomonadaceae</taxon>
        <taxon>Halocatena</taxon>
    </lineage>
</organism>
<dbReference type="GO" id="GO:0004553">
    <property type="term" value="F:hydrolase activity, hydrolyzing O-glycosyl compounds"/>
    <property type="evidence" value="ECO:0007669"/>
    <property type="project" value="InterPro"/>
</dbReference>
<dbReference type="Gene3D" id="3.20.20.80">
    <property type="entry name" value="Glycosidases"/>
    <property type="match status" value="1"/>
</dbReference>
<evidence type="ECO:0000313" key="5">
    <source>
        <dbReference type="Proteomes" id="UP000282322"/>
    </source>
</evidence>
<dbReference type="OrthoDB" id="193399at2157"/>
<dbReference type="PANTHER" id="PTHR34142:SF1">
    <property type="entry name" value="GLYCOSIDE HYDROLASE FAMILY 5 DOMAIN-CONTAINING PROTEIN"/>
    <property type="match status" value="1"/>
</dbReference>
<evidence type="ECO:0000313" key="4">
    <source>
        <dbReference type="EMBL" id="RRJ31807.1"/>
    </source>
</evidence>
<dbReference type="PANTHER" id="PTHR34142">
    <property type="entry name" value="ENDO-BETA-1,4-GLUCANASE A"/>
    <property type="match status" value="1"/>
</dbReference>
<evidence type="ECO:0000256" key="2">
    <source>
        <dbReference type="ARBA" id="ARBA00023295"/>
    </source>
</evidence>
<dbReference type="GO" id="GO:0000272">
    <property type="term" value="P:polysaccharide catabolic process"/>
    <property type="evidence" value="ECO:0007669"/>
    <property type="project" value="InterPro"/>
</dbReference>
<feature type="domain" description="Glycoside hydrolase family 5" evidence="3">
    <location>
        <begin position="70"/>
        <end position="353"/>
    </location>
</feature>
<dbReference type="AlphaFoldDB" id="A0A3P3RE78"/>
<reference evidence="4 5" key="1">
    <citation type="submission" date="2018-11" db="EMBL/GenBank/DDBJ databases">
        <title>Taxonoimc description of Halomarina strain SPP-AMP-1.</title>
        <authorList>
            <person name="Pal Y."/>
            <person name="Srinivasana K."/>
            <person name="Verma A."/>
            <person name="Kumar P."/>
        </authorList>
    </citation>
    <scope>NUCLEOTIDE SEQUENCE [LARGE SCALE GENOMIC DNA]</scope>
    <source>
        <strain evidence="4 5">SPP-AMP-1</strain>
    </source>
</reference>
<evidence type="ECO:0000259" key="3">
    <source>
        <dbReference type="Pfam" id="PF00150"/>
    </source>
</evidence>
<dbReference type="Proteomes" id="UP000282322">
    <property type="component" value="Unassembled WGS sequence"/>
</dbReference>
<proteinExistence type="predicted"/>
<dbReference type="Pfam" id="PF00150">
    <property type="entry name" value="Cellulase"/>
    <property type="match status" value="1"/>
</dbReference>
<accession>A0A3P3RE78</accession>
<evidence type="ECO:0000256" key="1">
    <source>
        <dbReference type="ARBA" id="ARBA00022801"/>
    </source>
</evidence>
<keyword evidence="1 4" id="KW-0378">Hydrolase</keyword>
<sequence length="394" mass="44151">MTQNERVHGSDTTIQGNVVSRRDVLGAAAAGAVAFTAPGVVGSAAAGIPTPWLHRDGNLIKDPSGNTVILRGVNVPDPKRMDTKAFRPDADETIQRVTNDSDDWYARVVRLPVQPVDIGDHSPGGIPPVPGFTKRQLERYVSEHLRPAVDVCAEQGVYCIVDYHRHRGQDDSHAYTSQGIHDELTMFWETVAPEFAADSHVLFEVYNEPIHPFQGHYDPNVDVDPTDDEAIETWNTWKDAAQPWVDTIRANAPQNVILIGSPRWSQWTYQAPRNEFDGDNLAYTGHVYAHPSLRPLSTYFGEPSQHVPVFMTEFGWGPYGAEWLKGTAEVEGEEFKAFFENYDVHWQVWCFDSKWSPAMLDHDWSVNSYGTFWQDVLAQRRGSDLPATGATGFE</sequence>
<dbReference type="PROSITE" id="PS51318">
    <property type="entry name" value="TAT"/>
    <property type="match status" value="1"/>
</dbReference>
<dbReference type="EMBL" id="RRCH01000012">
    <property type="protein sequence ID" value="RRJ31807.1"/>
    <property type="molecule type" value="Genomic_DNA"/>
</dbReference>
<keyword evidence="2" id="KW-0326">Glycosidase</keyword>
<protein>
    <submittedName>
        <fullName evidence="4">Glycoside hydrolase family 5</fullName>
    </submittedName>
</protein>
<dbReference type="InterPro" id="IPR001547">
    <property type="entry name" value="Glyco_hydro_5"/>
</dbReference>